<feature type="chain" id="PRO_5020657113" evidence="1">
    <location>
        <begin position="34"/>
        <end position="515"/>
    </location>
</feature>
<dbReference type="AlphaFoldDB" id="A0A4Q7VZG8"/>
<comment type="caution">
    <text evidence="2">The sequence shown here is derived from an EMBL/GenBank/DDBJ whole genome shotgun (WGS) entry which is preliminary data.</text>
</comment>
<sequence length="515" mass="54275">MRAAARLTLLHRLAAGLLALVLAACGGGSSDGAAPPAQGNWFDATVYSSAPDASLAVAEERAAVTRHTLALPAGTLAYTATTGHLTARDPVSGAALASFFYVAYTLDGASAARRPLTFFYNGGPGSASVWLHLGSYGPRRLATGVPATNLPRPFALVDNTETLLDASDLVFVDAVGTGFSQAIAPNSNRSFWGVDKDAAVFRDFVRRYVQLNDRTASPKLLFGESYGTTRSAVLARLLEQAGIELAGVVLQSSVLDYNSNCAVVEPIVTSCAGYLPSYGATGAWFNLVRPAPAATEPFIASMRTLAADRYDPAVRALMSSGTAPDAGLVAQLVDATGIAQSSWQLRFNQPPEPVRRSLIAGTLLGRYDSRIAAANGSELARDGDPSLTLVDASFATAITSYLGQLGYTNPSRYVMFSNAIESWDFGHDGRPLPDTLPDLAAALTLNPRLQVLAISGHHDLATPFFQTELDLGRLGSLPNVVARAYPGGHMSYLDDASRGRQRADLGAFYRAAQGL</sequence>
<feature type="signal peptide" evidence="1">
    <location>
        <begin position="1"/>
        <end position="33"/>
    </location>
</feature>
<dbReference type="GO" id="GO:0006508">
    <property type="term" value="P:proteolysis"/>
    <property type="evidence" value="ECO:0007669"/>
    <property type="project" value="InterPro"/>
</dbReference>
<proteinExistence type="predicted"/>
<dbReference type="EMBL" id="SHKP01000004">
    <property type="protein sequence ID" value="RZU02093.1"/>
    <property type="molecule type" value="Genomic_DNA"/>
</dbReference>
<name>A0A4Q7VZG8_9BURK</name>
<evidence type="ECO:0000313" key="3">
    <source>
        <dbReference type="Proteomes" id="UP000293671"/>
    </source>
</evidence>
<keyword evidence="2" id="KW-0121">Carboxypeptidase</keyword>
<dbReference type="GO" id="GO:0004185">
    <property type="term" value="F:serine-type carboxypeptidase activity"/>
    <property type="evidence" value="ECO:0007669"/>
    <property type="project" value="InterPro"/>
</dbReference>
<reference evidence="2 3" key="1">
    <citation type="submission" date="2019-02" db="EMBL/GenBank/DDBJ databases">
        <title>Genomic Encyclopedia of Type Strains, Phase IV (KMG-IV): sequencing the most valuable type-strain genomes for metagenomic binning, comparative biology and taxonomic classification.</title>
        <authorList>
            <person name="Goeker M."/>
        </authorList>
    </citation>
    <scope>NUCLEOTIDE SEQUENCE [LARGE SCALE GENOMIC DNA]</scope>
    <source>
        <strain evidence="2 3">DSM 19570</strain>
    </source>
</reference>
<evidence type="ECO:0000256" key="1">
    <source>
        <dbReference type="SAM" id="SignalP"/>
    </source>
</evidence>
<dbReference type="Proteomes" id="UP000293671">
    <property type="component" value="Unassembled WGS sequence"/>
</dbReference>
<accession>A0A4Q7VZG8</accession>
<keyword evidence="2" id="KW-0378">Hydrolase</keyword>
<dbReference type="Gene3D" id="3.40.50.1820">
    <property type="entry name" value="alpha/beta hydrolase"/>
    <property type="match status" value="1"/>
</dbReference>
<dbReference type="RefSeq" id="WP_130429879.1">
    <property type="nucleotide sequence ID" value="NZ_SHKP01000004.1"/>
</dbReference>
<organism evidence="2 3">
    <name type="scientific">Rivibacter subsaxonicus</name>
    <dbReference type="NCBI Taxonomy" id="457575"/>
    <lineage>
        <taxon>Bacteria</taxon>
        <taxon>Pseudomonadati</taxon>
        <taxon>Pseudomonadota</taxon>
        <taxon>Betaproteobacteria</taxon>
        <taxon>Burkholderiales</taxon>
        <taxon>Rivibacter</taxon>
    </lineage>
</organism>
<gene>
    <name evidence="2" type="ORF">EV670_0112</name>
</gene>
<evidence type="ECO:0000313" key="2">
    <source>
        <dbReference type="EMBL" id="RZU02093.1"/>
    </source>
</evidence>
<dbReference type="OrthoDB" id="9770107at2"/>
<dbReference type="InterPro" id="IPR029058">
    <property type="entry name" value="AB_hydrolase_fold"/>
</dbReference>
<protein>
    <submittedName>
        <fullName evidence="2">Carboxypeptidase C (Cathepsin A)</fullName>
    </submittedName>
</protein>
<keyword evidence="2" id="KW-0645">Protease</keyword>
<dbReference type="SUPFAM" id="SSF53474">
    <property type="entry name" value="alpha/beta-Hydrolases"/>
    <property type="match status" value="1"/>
</dbReference>
<keyword evidence="3" id="KW-1185">Reference proteome</keyword>
<dbReference type="Pfam" id="PF00450">
    <property type="entry name" value="Peptidase_S10"/>
    <property type="match status" value="1"/>
</dbReference>
<dbReference type="PROSITE" id="PS51257">
    <property type="entry name" value="PROKAR_LIPOPROTEIN"/>
    <property type="match status" value="1"/>
</dbReference>
<keyword evidence="1" id="KW-0732">Signal</keyword>
<dbReference type="InterPro" id="IPR001563">
    <property type="entry name" value="Peptidase_S10"/>
</dbReference>